<sequence length="105" mass="11746">MLALTKENFEEEVIKTDGLIMVDFWNEKCEPCKALLPSVHELAEKYQGKAKFCSLDTNGNKRLAMAQKVLGLPAILFYQNGEIVAELTNEISIEDVEAKLLELAS</sequence>
<evidence type="ECO:0000256" key="4">
    <source>
        <dbReference type="ARBA" id="ARBA00023157"/>
    </source>
</evidence>
<evidence type="ECO:0000256" key="5">
    <source>
        <dbReference type="ARBA" id="ARBA00023284"/>
    </source>
</evidence>
<proteinExistence type="inferred from homology"/>
<dbReference type="RefSeq" id="WP_252473702.1">
    <property type="nucleotide sequence ID" value="NZ_JAMHFY010000046.1"/>
</dbReference>
<dbReference type="PANTHER" id="PTHR45663:SF11">
    <property type="entry name" value="GEO12009P1"/>
    <property type="match status" value="1"/>
</dbReference>
<protein>
    <recommendedName>
        <fullName evidence="6">Thioredoxin</fullName>
    </recommendedName>
</protein>
<reference evidence="8" key="1">
    <citation type="submission" date="2022-05" db="EMBL/GenBank/DDBJ databases">
        <title>Expanded diversity of anoxic marine methylotrophy in a Black Sea sulfate reducing microorganism.</title>
        <authorList>
            <person name="Fischer P.Q."/>
            <person name="Stams A.J.M."/>
            <person name="Villanueva L."/>
            <person name="Sousa D.Z."/>
        </authorList>
    </citation>
    <scope>NUCLEOTIDE SEQUENCE</scope>
    <source>
        <strain evidence="8">P130</strain>
    </source>
</reference>
<feature type="domain" description="Thioredoxin" evidence="7">
    <location>
        <begin position="1"/>
        <end position="105"/>
    </location>
</feature>
<dbReference type="Pfam" id="PF00085">
    <property type="entry name" value="Thioredoxin"/>
    <property type="match status" value="1"/>
</dbReference>
<evidence type="ECO:0000313" key="9">
    <source>
        <dbReference type="Proteomes" id="UP001176021"/>
    </source>
</evidence>
<evidence type="ECO:0000256" key="1">
    <source>
        <dbReference type="ARBA" id="ARBA00008987"/>
    </source>
</evidence>
<accession>A0ABT8QXA8</accession>
<gene>
    <name evidence="8" type="ORF">M8H41_24595</name>
</gene>
<name>A0ABT8QXA8_9FIRM</name>
<dbReference type="PROSITE" id="PS51352">
    <property type="entry name" value="THIOREDOXIN_2"/>
    <property type="match status" value="1"/>
</dbReference>
<dbReference type="InterPro" id="IPR005746">
    <property type="entry name" value="Thioredoxin"/>
</dbReference>
<organism evidence="8 9">
    <name type="scientific">Desulfosporosinus nitroreducens</name>
    <dbReference type="NCBI Taxonomy" id="2018668"/>
    <lineage>
        <taxon>Bacteria</taxon>
        <taxon>Bacillati</taxon>
        <taxon>Bacillota</taxon>
        <taxon>Clostridia</taxon>
        <taxon>Eubacteriales</taxon>
        <taxon>Desulfitobacteriaceae</taxon>
        <taxon>Desulfosporosinus</taxon>
    </lineage>
</organism>
<evidence type="ECO:0000256" key="2">
    <source>
        <dbReference type="ARBA" id="ARBA00022448"/>
    </source>
</evidence>
<comment type="similarity">
    <text evidence="1 6">Belongs to the thioredoxin family.</text>
</comment>
<dbReference type="InterPro" id="IPR036249">
    <property type="entry name" value="Thioredoxin-like_sf"/>
</dbReference>
<dbReference type="CDD" id="cd02947">
    <property type="entry name" value="TRX_family"/>
    <property type="match status" value="1"/>
</dbReference>
<evidence type="ECO:0000256" key="3">
    <source>
        <dbReference type="ARBA" id="ARBA00022982"/>
    </source>
</evidence>
<dbReference type="Proteomes" id="UP001176021">
    <property type="component" value="Unassembled WGS sequence"/>
</dbReference>
<keyword evidence="5" id="KW-0676">Redox-active center</keyword>
<dbReference type="SUPFAM" id="SSF52833">
    <property type="entry name" value="Thioredoxin-like"/>
    <property type="match status" value="1"/>
</dbReference>
<keyword evidence="3" id="KW-0249">Electron transport</keyword>
<evidence type="ECO:0000259" key="7">
    <source>
        <dbReference type="PROSITE" id="PS51352"/>
    </source>
</evidence>
<evidence type="ECO:0000256" key="6">
    <source>
        <dbReference type="PIRNR" id="PIRNR000077"/>
    </source>
</evidence>
<dbReference type="Gene3D" id="3.40.30.10">
    <property type="entry name" value="Glutaredoxin"/>
    <property type="match status" value="1"/>
</dbReference>
<comment type="caution">
    <text evidence="8">The sequence shown here is derived from an EMBL/GenBank/DDBJ whole genome shotgun (WGS) entry which is preliminary data.</text>
</comment>
<dbReference type="PANTHER" id="PTHR45663">
    <property type="entry name" value="GEO12009P1"/>
    <property type="match status" value="1"/>
</dbReference>
<keyword evidence="9" id="KW-1185">Reference proteome</keyword>
<dbReference type="PIRSF" id="PIRSF000077">
    <property type="entry name" value="Thioredoxin"/>
    <property type="match status" value="1"/>
</dbReference>
<dbReference type="InterPro" id="IPR013766">
    <property type="entry name" value="Thioredoxin_domain"/>
</dbReference>
<keyword evidence="2" id="KW-0813">Transport</keyword>
<keyword evidence="4" id="KW-1015">Disulfide bond</keyword>
<dbReference type="EMBL" id="JAMJEV010000039">
    <property type="protein sequence ID" value="MDO0825982.1"/>
    <property type="molecule type" value="Genomic_DNA"/>
</dbReference>
<evidence type="ECO:0000313" key="8">
    <source>
        <dbReference type="EMBL" id="MDO0825982.1"/>
    </source>
</evidence>